<protein>
    <submittedName>
        <fullName evidence="2">Putative 5'-nucleotidase/apyrase</fullName>
    </submittedName>
</protein>
<reference evidence="2" key="1">
    <citation type="submission" date="2012-12" db="EMBL/GenBank/DDBJ databases">
        <title>Identification and characterization of a phenylalanine ammonia-lyase gene family in Isatis indigotica Fort.</title>
        <authorList>
            <person name="Liu Q."/>
            <person name="Chen J."/>
            <person name="Zhou X."/>
            <person name="Di P."/>
            <person name="Xiao Y."/>
            <person name="Xuan H."/>
            <person name="Zhang L."/>
            <person name="Chen W."/>
        </authorList>
    </citation>
    <scope>NUCLEOTIDE SEQUENCE</scope>
    <source>
        <tissue evidence="2">Salivary gland</tissue>
    </source>
</reference>
<feature type="chain" id="PRO_5005518844" evidence="1">
    <location>
        <begin position="18"/>
        <end position="85"/>
    </location>
</feature>
<dbReference type="GO" id="GO:0046872">
    <property type="term" value="F:metal ion binding"/>
    <property type="evidence" value="ECO:0007669"/>
    <property type="project" value="InterPro"/>
</dbReference>
<sequence>FLLGSSIVSLLFPSSYFSCLLSYAAPSQSPREDFNITILHTSDIHSHFLKATREAETAPRKRQEIVMLRAGWPRILTKVREIKEK</sequence>
<name>A0A0K8RPQ3_IXORI</name>
<dbReference type="EMBL" id="GADI01000782">
    <property type="protein sequence ID" value="JAA73026.1"/>
    <property type="molecule type" value="mRNA"/>
</dbReference>
<keyword evidence="1" id="KW-0732">Signal</keyword>
<dbReference type="InterPro" id="IPR029052">
    <property type="entry name" value="Metallo-depent_PP-like"/>
</dbReference>
<proteinExistence type="evidence at transcript level"/>
<evidence type="ECO:0000313" key="2">
    <source>
        <dbReference type="EMBL" id="JAA73026.1"/>
    </source>
</evidence>
<dbReference type="GO" id="GO:0000166">
    <property type="term" value="F:nucleotide binding"/>
    <property type="evidence" value="ECO:0007669"/>
    <property type="project" value="InterPro"/>
</dbReference>
<dbReference type="InterPro" id="IPR006146">
    <property type="entry name" value="5'-Nucleotdase_CS"/>
</dbReference>
<accession>A0A0K8RPQ3</accession>
<organism evidence="2">
    <name type="scientific">Ixodes ricinus</name>
    <name type="common">Common tick</name>
    <name type="synonym">Acarus ricinus</name>
    <dbReference type="NCBI Taxonomy" id="34613"/>
    <lineage>
        <taxon>Eukaryota</taxon>
        <taxon>Metazoa</taxon>
        <taxon>Ecdysozoa</taxon>
        <taxon>Arthropoda</taxon>
        <taxon>Chelicerata</taxon>
        <taxon>Arachnida</taxon>
        <taxon>Acari</taxon>
        <taxon>Parasitiformes</taxon>
        <taxon>Ixodida</taxon>
        <taxon>Ixodoidea</taxon>
        <taxon>Ixodidae</taxon>
        <taxon>Ixodinae</taxon>
        <taxon>Ixodes</taxon>
    </lineage>
</organism>
<dbReference type="AlphaFoldDB" id="A0A0K8RPQ3"/>
<dbReference type="GO" id="GO:0016788">
    <property type="term" value="F:hydrolase activity, acting on ester bonds"/>
    <property type="evidence" value="ECO:0007669"/>
    <property type="project" value="InterPro"/>
</dbReference>
<dbReference type="PROSITE" id="PS00785">
    <property type="entry name" value="5_NUCLEOTIDASE_1"/>
    <property type="match status" value="1"/>
</dbReference>
<feature type="non-terminal residue" evidence="2">
    <location>
        <position position="1"/>
    </location>
</feature>
<dbReference type="SUPFAM" id="SSF56300">
    <property type="entry name" value="Metallo-dependent phosphatases"/>
    <property type="match status" value="1"/>
</dbReference>
<feature type="signal peptide" evidence="1">
    <location>
        <begin position="1"/>
        <end position="17"/>
    </location>
</feature>
<evidence type="ECO:0000256" key="1">
    <source>
        <dbReference type="SAM" id="SignalP"/>
    </source>
</evidence>